<comment type="caution">
    <text evidence="7">The sequence shown here is derived from an EMBL/GenBank/DDBJ whole genome shotgun (WGS) entry which is preliminary data.</text>
</comment>
<evidence type="ECO:0000313" key="8">
    <source>
        <dbReference type="Proteomes" id="UP000016986"/>
    </source>
</evidence>
<reference evidence="7 8" key="1">
    <citation type="submission" date="2013-09" db="EMBL/GenBank/DDBJ databases">
        <title>Whole genome sequencing of Halarchaeum acidiphilum strain MH1-52-1.</title>
        <authorList>
            <person name="Shimane Y."/>
            <person name="Minegishi H."/>
            <person name="Nishi S."/>
            <person name="Echigo A."/>
            <person name="Shuto A."/>
            <person name="Konishi M."/>
            <person name="Ito T."/>
            <person name="Ohkuma M."/>
            <person name="Ohta Y."/>
            <person name="Nagano Y."/>
            <person name="Tsubouchi T."/>
            <person name="Mori K."/>
            <person name="Usui K."/>
            <person name="Kamekura M."/>
            <person name="Usami R."/>
            <person name="Takaki Y."/>
            <person name="Hatada Y."/>
        </authorList>
    </citation>
    <scope>NUCLEOTIDE SEQUENCE [LARGE SCALE GENOMIC DNA]</scope>
    <source>
        <strain evidence="7 8">JCM 16109</strain>
    </source>
</reference>
<dbReference type="GO" id="GO:0097588">
    <property type="term" value="P:archaeal or bacterial-type flagellum-dependent cell motility"/>
    <property type="evidence" value="ECO:0007669"/>
    <property type="project" value="InterPro"/>
</dbReference>
<name>U2YCJ2_9EURY</name>
<proteinExistence type="inferred from homology"/>
<dbReference type="InterPro" id="IPR002774">
    <property type="entry name" value="Flagellin_arc-type"/>
</dbReference>
<evidence type="ECO:0000313" key="7">
    <source>
        <dbReference type="EMBL" id="GAD51301.1"/>
    </source>
</evidence>
<evidence type="ECO:0000256" key="4">
    <source>
        <dbReference type="ARBA" id="ARBA00023180"/>
    </source>
</evidence>
<dbReference type="OrthoDB" id="102632at2157"/>
<dbReference type="EMBL" id="BATA01000001">
    <property type="protein sequence ID" value="GAD51301.1"/>
    <property type="molecule type" value="Genomic_DNA"/>
</dbReference>
<keyword evidence="6" id="KW-1133">Transmembrane helix</keyword>
<keyword evidence="7" id="KW-0969">Cilium</keyword>
<keyword evidence="4" id="KW-0325">Glycoprotein</keyword>
<comment type="subcellular location">
    <subcellularLocation>
        <location evidence="1 5">Archaeal flagellum</location>
    </subcellularLocation>
</comment>
<feature type="transmembrane region" description="Helical" evidence="6">
    <location>
        <begin position="20"/>
        <end position="38"/>
    </location>
</feature>
<dbReference type="AlphaFoldDB" id="U2YCJ2"/>
<comment type="similarity">
    <text evidence="2 5">Belongs to the archaeal flagellin family.</text>
</comment>
<keyword evidence="8" id="KW-1185">Reference proteome</keyword>
<dbReference type="Pfam" id="PF01917">
    <property type="entry name" value="Flagellin_arch-type"/>
    <property type="match status" value="1"/>
</dbReference>
<dbReference type="GO" id="GO:0097589">
    <property type="term" value="C:archaeal-type flagellum"/>
    <property type="evidence" value="ECO:0007669"/>
    <property type="project" value="UniProtKB-SubCell"/>
</dbReference>
<keyword evidence="7" id="KW-0966">Cell projection</keyword>
<accession>U2YCJ2</accession>
<evidence type="ECO:0000256" key="1">
    <source>
        <dbReference type="ARBA" id="ARBA00004618"/>
    </source>
</evidence>
<keyword evidence="7" id="KW-0282">Flagellum</keyword>
<dbReference type="PANTHER" id="PTHR35903:SF1">
    <property type="entry name" value="FLAGELLIN B1"/>
    <property type="match status" value="1"/>
</dbReference>
<keyword evidence="6" id="KW-0812">Transmembrane</keyword>
<dbReference type="GO" id="GO:0005198">
    <property type="term" value="F:structural molecule activity"/>
    <property type="evidence" value="ECO:0007669"/>
    <property type="project" value="InterPro"/>
</dbReference>
<gene>
    <name evidence="7" type="ORF">MBEHAL_0061</name>
</gene>
<dbReference type="InterPro" id="IPR013373">
    <property type="entry name" value="Flagellin/pilin_N_arc"/>
</dbReference>
<dbReference type="PANTHER" id="PTHR35903">
    <property type="entry name" value="FLAGELLIN B1"/>
    <property type="match status" value="1"/>
</dbReference>
<sequence>MELSLPDFDYERGQVGIETLVVFIAMVLVAAIAATVLINTTGFLQNKASATSHDSANQVSNQVNVISATGEVSGTNTINEVNLTVMQSPGADAIDLSGASVKWTGPDGAKTLTYAGDNESASATNAEFGVSKIKDNDSSIPVLNSRTDRMKINIALDQSGTTALKPLAPGEESTIQIVTQSGSQYTYVASVPQTLSSQDEGGAVSL</sequence>
<evidence type="ECO:0000256" key="6">
    <source>
        <dbReference type="SAM" id="Phobius"/>
    </source>
</evidence>
<keyword evidence="6" id="KW-0472">Membrane</keyword>
<dbReference type="Proteomes" id="UP000016986">
    <property type="component" value="Unassembled WGS sequence"/>
</dbReference>
<evidence type="ECO:0000256" key="2">
    <source>
        <dbReference type="ARBA" id="ARBA00010256"/>
    </source>
</evidence>
<evidence type="ECO:0000256" key="5">
    <source>
        <dbReference type="RuleBase" id="RU361282"/>
    </source>
</evidence>
<dbReference type="NCBIfam" id="TIGR02537">
    <property type="entry name" value="arch_flag_Nterm"/>
    <property type="match status" value="1"/>
</dbReference>
<keyword evidence="3 5" id="KW-0974">Archaeal flagellum</keyword>
<organism evidence="7 8">
    <name type="scientific">Halarchaeum acidiphilum MH1-52-1</name>
    <dbReference type="NCBI Taxonomy" id="1261545"/>
    <lineage>
        <taxon>Archaea</taxon>
        <taxon>Methanobacteriati</taxon>
        <taxon>Methanobacteriota</taxon>
        <taxon>Stenosarchaea group</taxon>
        <taxon>Halobacteria</taxon>
        <taxon>Halobacteriales</taxon>
        <taxon>Halobacteriaceae</taxon>
    </lineage>
</organism>
<dbReference type="eggNOG" id="arCOG01829">
    <property type="taxonomic scope" value="Archaea"/>
</dbReference>
<dbReference type="RefSeq" id="WP_020220641.1">
    <property type="nucleotide sequence ID" value="NZ_BANO01000006.1"/>
</dbReference>
<evidence type="ECO:0000256" key="3">
    <source>
        <dbReference type="ARBA" id="ARBA00022440"/>
    </source>
</evidence>
<protein>
    <recommendedName>
        <fullName evidence="5">Flagellin</fullName>
    </recommendedName>
</protein>
<comment type="function">
    <text evidence="5">Flagellin is the subunit protein which polymerizes to form the filaments of archaeal flagella.</text>
</comment>